<keyword evidence="7" id="KW-0326">Glycosidase</keyword>
<name>A0A1H1XGQ0_9ACTN</name>
<evidence type="ECO:0000256" key="3">
    <source>
        <dbReference type="ARBA" id="ARBA00012670"/>
    </source>
</evidence>
<evidence type="ECO:0000256" key="4">
    <source>
        <dbReference type="ARBA" id="ARBA00022525"/>
    </source>
</evidence>
<evidence type="ECO:0000313" key="10">
    <source>
        <dbReference type="Proteomes" id="UP000198688"/>
    </source>
</evidence>
<dbReference type="Gene3D" id="2.115.10.20">
    <property type="entry name" value="Glycosyl hydrolase domain, family 43"/>
    <property type="match status" value="1"/>
</dbReference>
<dbReference type="AlphaFoldDB" id="A0A1H1XGQ0"/>
<feature type="signal peptide" evidence="8">
    <location>
        <begin position="1"/>
        <end position="31"/>
    </location>
</feature>
<dbReference type="GO" id="GO:0046556">
    <property type="term" value="F:alpha-L-arabinofuranosidase activity"/>
    <property type="evidence" value="ECO:0007669"/>
    <property type="project" value="UniProtKB-EC"/>
</dbReference>
<evidence type="ECO:0000256" key="7">
    <source>
        <dbReference type="ARBA" id="ARBA00023295"/>
    </source>
</evidence>
<comment type="subcellular location">
    <subcellularLocation>
        <location evidence="2">Secreted</location>
    </subcellularLocation>
</comment>
<dbReference type="Proteomes" id="UP000198688">
    <property type="component" value="Chromosome I"/>
</dbReference>
<keyword evidence="5 8" id="KW-0732">Signal</keyword>
<keyword evidence="4" id="KW-0964">Secreted</keyword>
<evidence type="ECO:0000256" key="6">
    <source>
        <dbReference type="ARBA" id="ARBA00022801"/>
    </source>
</evidence>
<dbReference type="STRING" id="113562.SAMN04489716_2457"/>
<gene>
    <name evidence="9" type="ORF">SAMN04489716_2457</name>
</gene>
<keyword evidence="6 9" id="KW-0378">Hydrolase</keyword>
<comment type="catalytic activity">
    <reaction evidence="1">
        <text>Hydrolysis of terminal non-reducing alpha-L-arabinofuranoside residues in alpha-L-arabinosides.</text>
        <dbReference type="EC" id="3.2.1.55"/>
    </reaction>
</comment>
<accession>A0A1H1XGQ0</accession>
<evidence type="ECO:0000256" key="5">
    <source>
        <dbReference type="ARBA" id="ARBA00022729"/>
    </source>
</evidence>
<proteinExistence type="predicted"/>
<sequence>MKHIPHRLWLAATAVVALAAGVIVTANPAQAATMQRSYQWSSSGILIAPKSDSSHSLVSIKDPSVVHYNGRWHVFASTVDSAGEYSMVYLNFTDWSSADSATPFHLDETAIGTGYRAAPQVFYFAPQSLWYLVYQTGGNASYSTNTDLANPSGWTAPKGFYSGVPSIIQQNIGSGSWVDMWVICGSVNCHLFSSDNNGHLYRSQTSMAGFPNGMSDPVIVLSDSKFKLFEASNMYKIAGAQEYLLLVEAIGSDGKRYFRSWTTDAINGAFTALADTGSNPFARSTNVAFGGTAWTKDISHGEMIRAGYDQNMIINPCGLRYAYQGFDPASTAGYTFPPWRIGLLTQTNSAC</sequence>
<evidence type="ECO:0000256" key="8">
    <source>
        <dbReference type="SAM" id="SignalP"/>
    </source>
</evidence>
<evidence type="ECO:0000256" key="2">
    <source>
        <dbReference type="ARBA" id="ARBA00004613"/>
    </source>
</evidence>
<dbReference type="PANTHER" id="PTHR40631:SF2">
    <property type="entry name" value="ALPHA-L-ARABINOFURANOSIDASE"/>
    <property type="match status" value="1"/>
</dbReference>
<dbReference type="PANTHER" id="PTHR40631">
    <property type="entry name" value="ALPHA-L-ARABINOFURANOSIDASE AXHA-2-RELATED"/>
    <property type="match status" value="1"/>
</dbReference>
<dbReference type="EMBL" id="LT629758">
    <property type="protein sequence ID" value="SDT08311.1"/>
    <property type="molecule type" value="Genomic_DNA"/>
</dbReference>
<evidence type="ECO:0000313" key="9">
    <source>
        <dbReference type="EMBL" id="SDT08311.1"/>
    </source>
</evidence>
<protein>
    <recommendedName>
        <fullName evidence="3">non-reducing end alpha-L-arabinofuranosidase</fullName>
        <ecNumber evidence="3">3.2.1.55</ecNumber>
    </recommendedName>
</protein>
<evidence type="ECO:0000256" key="1">
    <source>
        <dbReference type="ARBA" id="ARBA00001462"/>
    </source>
</evidence>
<dbReference type="GO" id="GO:0046373">
    <property type="term" value="P:L-arabinose metabolic process"/>
    <property type="evidence" value="ECO:0007669"/>
    <property type="project" value="InterPro"/>
</dbReference>
<dbReference type="Pfam" id="PF03664">
    <property type="entry name" value="Glyco_hydro_62"/>
    <property type="match status" value="1"/>
</dbReference>
<organism evidence="9 10">
    <name type="scientific">Actinoplanes derwentensis</name>
    <dbReference type="NCBI Taxonomy" id="113562"/>
    <lineage>
        <taxon>Bacteria</taxon>
        <taxon>Bacillati</taxon>
        <taxon>Actinomycetota</taxon>
        <taxon>Actinomycetes</taxon>
        <taxon>Micromonosporales</taxon>
        <taxon>Micromonosporaceae</taxon>
        <taxon>Actinoplanes</taxon>
    </lineage>
</organism>
<dbReference type="SUPFAM" id="SSF75005">
    <property type="entry name" value="Arabinanase/levansucrase/invertase"/>
    <property type="match status" value="1"/>
</dbReference>
<feature type="chain" id="PRO_5009265514" description="non-reducing end alpha-L-arabinofuranosidase" evidence="8">
    <location>
        <begin position="32"/>
        <end position="351"/>
    </location>
</feature>
<reference evidence="9 10" key="1">
    <citation type="submission" date="2016-10" db="EMBL/GenBank/DDBJ databases">
        <authorList>
            <person name="de Groot N.N."/>
        </authorList>
    </citation>
    <scope>NUCLEOTIDE SEQUENCE [LARGE SCALE GENOMIC DNA]</scope>
    <source>
        <strain evidence="9 10">DSM 43941</strain>
    </source>
</reference>
<keyword evidence="10" id="KW-1185">Reference proteome</keyword>
<dbReference type="GO" id="GO:0005576">
    <property type="term" value="C:extracellular region"/>
    <property type="evidence" value="ECO:0007669"/>
    <property type="project" value="UniProtKB-SubCell"/>
</dbReference>
<dbReference type="EC" id="3.2.1.55" evidence="3"/>
<dbReference type="RefSeq" id="WP_197686202.1">
    <property type="nucleotide sequence ID" value="NZ_BOMJ01000041.1"/>
</dbReference>
<dbReference type="InterPro" id="IPR023296">
    <property type="entry name" value="Glyco_hydro_beta-prop_sf"/>
</dbReference>
<dbReference type="CDD" id="cd08987">
    <property type="entry name" value="GH62"/>
    <property type="match status" value="1"/>
</dbReference>
<dbReference type="InterPro" id="IPR005193">
    <property type="entry name" value="GH62_arabinosidase"/>
</dbReference>